<comment type="caution">
    <text evidence="1">The sequence shown here is derived from an EMBL/GenBank/DDBJ whole genome shotgun (WGS) entry which is preliminary data.</text>
</comment>
<evidence type="ECO:0000313" key="1">
    <source>
        <dbReference type="EMBL" id="KAG0415011.1"/>
    </source>
</evidence>
<name>A0AC60P6S0_IXOPE</name>
<gene>
    <name evidence="1" type="ORF">HPB47_007816</name>
</gene>
<reference evidence="1 2" key="1">
    <citation type="journal article" date="2020" name="Cell">
        <title>Large-Scale Comparative Analyses of Tick Genomes Elucidate Their Genetic Diversity and Vector Capacities.</title>
        <authorList>
            <consortium name="Tick Genome and Microbiome Consortium (TIGMIC)"/>
            <person name="Jia N."/>
            <person name="Wang J."/>
            <person name="Shi W."/>
            <person name="Du L."/>
            <person name="Sun Y."/>
            <person name="Zhan W."/>
            <person name="Jiang J.F."/>
            <person name="Wang Q."/>
            <person name="Zhang B."/>
            <person name="Ji P."/>
            <person name="Bell-Sakyi L."/>
            <person name="Cui X.M."/>
            <person name="Yuan T.T."/>
            <person name="Jiang B.G."/>
            <person name="Yang W.F."/>
            <person name="Lam T.T."/>
            <person name="Chang Q.C."/>
            <person name="Ding S.J."/>
            <person name="Wang X.J."/>
            <person name="Zhu J.G."/>
            <person name="Ruan X.D."/>
            <person name="Zhao L."/>
            <person name="Wei J.T."/>
            <person name="Ye R.Z."/>
            <person name="Que T.C."/>
            <person name="Du C.H."/>
            <person name="Zhou Y.H."/>
            <person name="Cheng J.X."/>
            <person name="Dai P.F."/>
            <person name="Guo W.B."/>
            <person name="Han X.H."/>
            <person name="Huang E.J."/>
            <person name="Li L.F."/>
            <person name="Wei W."/>
            <person name="Gao Y.C."/>
            <person name="Liu J.Z."/>
            <person name="Shao H.Z."/>
            <person name="Wang X."/>
            <person name="Wang C.C."/>
            <person name="Yang T.C."/>
            <person name="Huo Q.B."/>
            <person name="Li W."/>
            <person name="Chen H.Y."/>
            <person name="Chen S.E."/>
            <person name="Zhou L.G."/>
            <person name="Ni X.B."/>
            <person name="Tian J.H."/>
            <person name="Sheng Y."/>
            <person name="Liu T."/>
            <person name="Pan Y.S."/>
            <person name="Xia L.Y."/>
            <person name="Li J."/>
            <person name="Zhao F."/>
            <person name="Cao W.C."/>
        </authorList>
    </citation>
    <scope>NUCLEOTIDE SEQUENCE [LARGE SCALE GENOMIC DNA]</scope>
    <source>
        <strain evidence="1">Iper-2018</strain>
    </source>
</reference>
<protein>
    <submittedName>
        <fullName evidence="1">Uncharacterized protein</fullName>
    </submittedName>
</protein>
<evidence type="ECO:0000313" key="2">
    <source>
        <dbReference type="Proteomes" id="UP000805193"/>
    </source>
</evidence>
<dbReference type="Proteomes" id="UP000805193">
    <property type="component" value="Unassembled WGS sequence"/>
</dbReference>
<proteinExistence type="predicted"/>
<dbReference type="EMBL" id="JABSTQ010011121">
    <property type="protein sequence ID" value="KAG0415011.1"/>
    <property type="molecule type" value="Genomic_DNA"/>
</dbReference>
<organism evidence="1 2">
    <name type="scientific">Ixodes persulcatus</name>
    <name type="common">Taiga tick</name>
    <dbReference type="NCBI Taxonomy" id="34615"/>
    <lineage>
        <taxon>Eukaryota</taxon>
        <taxon>Metazoa</taxon>
        <taxon>Ecdysozoa</taxon>
        <taxon>Arthropoda</taxon>
        <taxon>Chelicerata</taxon>
        <taxon>Arachnida</taxon>
        <taxon>Acari</taxon>
        <taxon>Parasitiformes</taxon>
        <taxon>Ixodida</taxon>
        <taxon>Ixodoidea</taxon>
        <taxon>Ixodidae</taxon>
        <taxon>Ixodinae</taxon>
        <taxon>Ixodes</taxon>
    </lineage>
</organism>
<sequence>MDTMVQACQAAATATEAASVEVVKDFYESFLNPAGNVDIIFDGTWKTRGHNSNIAVGCILELYTGLVLDHVVLSRYCRGCQGAPDPDDNSYGDWVINHNCMKNIDCNAGRMEAEAALILFRQSLAKNGLRYTTILSDGDSRTFHVLTQDSVYGYLDIEKKECLNHVHERMGAALCTLVEKKKALGESLGGKGKLTQDKIKKNNNYYGYALRSHKHDVPGMEKAVQATLLHMTSTDEAPDHSHCPEGDSSWCSYNRALANHEEPPPHKNPLPGFIRTALEPVFERLSDRVRLTLRTHDSLLSVERAVAEAMSPFNQGMAKTSKAVAAQLGYSTGSCLIRRSLEKDRWWLRKANKAHSESEKVKKRMAKRHKPARAQDYTAQDCYDRPVMPWLTWQ</sequence>
<accession>A0AC60P6S0</accession>
<keyword evidence="2" id="KW-1185">Reference proteome</keyword>